<dbReference type="EMBL" id="HBHK01024476">
    <property type="protein sequence ID" value="CAD9703834.1"/>
    <property type="molecule type" value="Transcribed_RNA"/>
</dbReference>
<name>A0A7S2SLU3_9STRA</name>
<gene>
    <name evidence="1" type="ORF">QSP1433_LOCUS15435</name>
</gene>
<protein>
    <submittedName>
        <fullName evidence="1">Uncharacterized protein</fullName>
    </submittedName>
</protein>
<organism evidence="1">
    <name type="scientific">Mucochytrium quahogii</name>
    <dbReference type="NCBI Taxonomy" id="96639"/>
    <lineage>
        <taxon>Eukaryota</taxon>
        <taxon>Sar</taxon>
        <taxon>Stramenopiles</taxon>
        <taxon>Bigyra</taxon>
        <taxon>Labyrinthulomycetes</taxon>
        <taxon>Thraustochytrida</taxon>
        <taxon>Thraustochytriidae</taxon>
        <taxon>Mucochytrium</taxon>
    </lineage>
</organism>
<dbReference type="AlphaFoldDB" id="A0A7S2SLU3"/>
<accession>A0A7S2SLU3</accession>
<proteinExistence type="predicted"/>
<sequence length="242" mass="26958">MQINLMKKLTSDASLSMEGMPAVVDEETISKQLAAEGVSKLDSIGCGLNTWCKSSQLGKDNLKEVTKKLKTVNSSGAFNEEEALENVVSMVSKPTVTMDISLAREFLQGASYSTFSDVYTFSVDLTDFVHSHMEARLVGPEGKTTKQLKCKSTIDFDFDGLQAIIIHYIRNDLKWEHSIKVRFQVCGEKVTVKEPSSLLNMNNWFAGKASTRNVDCAFEVPYTPLQVFHHLYGPLKTQMTVL</sequence>
<evidence type="ECO:0000313" key="1">
    <source>
        <dbReference type="EMBL" id="CAD9703834.1"/>
    </source>
</evidence>
<reference evidence="1" key="1">
    <citation type="submission" date="2021-01" db="EMBL/GenBank/DDBJ databases">
        <authorList>
            <person name="Corre E."/>
            <person name="Pelletier E."/>
            <person name="Niang G."/>
            <person name="Scheremetjew M."/>
            <person name="Finn R."/>
            <person name="Kale V."/>
            <person name="Holt S."/>
            <person name="Cochrane G."/>
            <person name="Meng A."/>
            <person name="Brown T."/>
            <person name="Cohen L."/>
        </authorList>
    </citation>
    <scope>NUCLEOTIDE SEQUENCE</scope>
    <source>
        <strain evidence="1">NY070348D</strain>
    </source>
</reference>